<keyword evidence="1" id="KW-1133">Transmembrane helix</keyword>
<dbReference type="RefSeq" id="WP_018978717.1">
    <property type="nucleotide sequence ID" value="NZ_BMLN01000004.1"/>
</dbReference>
<sequence length="122" mass="13776">MGNNIWDLFVHRPYLYLQYSTNKESAVGKSRVNELLAKAPGEDRQKYVEDKEVNGDGNKIMTYVQVPERLVFTGLYMTVNAIASIPIFALALLIIILQFWFLMIAALAQGSETQASSNPNYQ</sequence>
<protein>
    <submittedName>
        <fullName evidence="2">Uncharacterized protein</fullName>
    </submittedName>
</protein>
<accession>A0ABQ2L062</accession>
<evidence type="ECO:0000313" key="3">
    <source>
        <dbReference type="Proteomes" id="UP000606653"/>
    </source>
</evidence>
<proteinExistence type="predicted"/>
<dbReference type="Proteomes" id="UP000606653">
    <property type="component" value="Unassembled WGS sequence"/>
</dbReference>
<dbReference type="EMBL" id="BMLN01000004">
    <property type="protein sequence ID" value="GGN98195.1"/>
    <property type="molecule type" value="Genomic_DNA"/>
</dbReference>
<gene>
    <name evidence="2" type="ORF">GCM10010969_16970</name>
</gene>
<evidence type="ECO:0000313" key="2">
    <source>
        <dbReference type="EMBL" id="GGN98195.1"/>
    </source>
</evidence>
<organism evidence="2 3">
    <name type="scientific">Saccharibacillus kuerlensis</name>
    <dbReference type="NCBI Taxonomy" id="459527"/>
    <lineage>
        <taxon>Bacteria</taxon>
        <taxon>Bacillati</taxon>
        <taxon>Bacillota</taxon>
        <taxon>Bacilli</taxon>
        <taxon>Bacillales</taxon>
        <taxon>Paenibacillaceae</taxon>
        <taxon>Saccharibacillus</taxon>
    </lineage>
</organism>
<keyword evidence="3" id="KW-1185">Reference proteome</keyword>
<name>A0ABQ2L062_9BACL</name>
<feature type="transmembrane region" description="Helical" evidence="1">
    <location>
        <begin position="81"/>
        <end position="108"/>
    </location>
</feature>
<keyword evidence="1" id="KW-0812">Transmembrane</keyword>
<comment type="caution">
    <text evidence="2">The sequence shown here is derived from an EMBL/GenBank/DDBJ whole genome shotgun (WGS) entry which is preliminary data.</text>
</comment>
<evidence type="ECO:0000256" key="1">
    <source>
        <dbReference type="SAM" id="Phobius"/>
    </source>
</evidence>
<keyword evidence="1" id="KW-0472">Membrane</keyword>
<reference evidence="3" key="1">
    <citation type="journal article" date="2019" name="Int. J. Syst. Evol. Microbiol.">
        <title>The Global Catalogue of Microorganisms (GCM) 10K type strain sequencing project: providing services to taxonomists for standard genome sequencing and annotation.</title>
        <authorList>
            <consortium name="The Broad Institute Genomics Platform"/>
            <consortium name="The Broad Institute Genome Sequencing Center for Infectious Disease"/>
            <person name="Wu L."/>
            <person name="Ma J."/>
        </authorList>
    </citation>
    <scope>NUCLEOTIDE SEQUENCE [LARGE SCALE GENOMIC DNA]</scope>
    <source>
        <strain evidence="3">CGMCC 1.6964</strain>
    </source>
</reference>